<keyword evidence="5" id="KW-0496">Mitochondrion</keyword>
<evidence type="ECO:0000256" key="2">
    <source>
        <dbReference type="ARBA" id="ARBA00004240"/>
    </source>
</evidence>
<feature type="non-terminal residue" evidence="7">
    <location>
        <position position="1"/>
    </location>
</feature>
<dbReference type="InterPro" id="IPR052374">
    <property type="entry name" value="SERAC1"/>
</dbReference>
<dbReference type="GO" id="GO:0005783">
    <property type="term" value="C:endoplasmic reticulum"/>
    <property type="evidence" value="ECO:0007669"/>
    <property type="project" value="UniProtKB-SubCell"/>
</dbReference>
<gene>
    <name evidence="7" type="ORF">EI97DRAFT_388366</name>
</gene>
<dbReference type="GO" id="GO:0005739">
    <property type="term" value="C:mitochondrion"/>
    <property type="evidence" value="ECO:0007669"/>
    <property type="project" value="UniProtKB-SubCell"/>
</dbReference>
<accession>A0A6A6J4B6</accession>
<dbReference type="InterPro" id="IPR029058">
    <property type="entry name" value="AB_hydrolase_fold"/>
</dbReference>
<evidence type="ECO:0000256" key="4">
    <source>
        <dbReference type="ARBA" id="ARBA00022824"/>
    </source>
</evidence>
<dbReference type="GeneID" id="54549357"/>
<dbReference type="PANTHER" id="PTHR48182">
    <property type="entry name" value="PROTEIN SERAC1"/>
    <property type="match status" value="1"/>
</dbReference>
<protein>
    <recommendedName>
        <fullName evidence="9">DUF676 domain-containing protein</fullName>
    </recommendedName>
</protein>
<evidence type="ECO:0000256" key="6">
    <source>
        <dbReference type="ARBA" id="ARBA00023136"/>
    </source>
</evidence>
<comment type="subcellular location">
    <subcellularLocation>
        <location evidence="2">Endoplasmic reticulum</location>
    </subcellularLocation>
    <subcellularLocation>
        <location evidence="3">Membrane</location>
    </subcellularLocation>
    <subcellularLocation>
        <location evidence="1">Mitochondrion</location>
    </subcellularLocation>
</comment>
<evidence type="ECO:0000256" key="5">
    <source>
        <dbReference type="ARBA" id="ARBA00023128"/>
    </source>
</evidence>
<evidence type="ECO:0000313" key="7">
    <source>
        <dbReference type="EMBL" id="KAF2271232.1"/>
    </source>
</evidence>
<dbReference type="GO" id="GO:0016020">
    <property type="term" value="C:membrane"/>
    <property type="evidence" value="ECO:0007669"/>
    <property type="project" value="UniProtKB-SubCell"/>
</dbReference>
<reference evidence="7" key="1">
    <citation type="journal article" date="2020" name="Stud. Mycol.">
        <title>101 Dothideomycetes genomes: a test case for predicting lifestyles and emergence of pathogens.</title>
        <authorList>
            <person name="Haridas S."/>
            <person name="Albert R."/>
            <person name="Binder M."/>
            <person name="Bloem J."/>
            <person name="Labutti K."/>
            <person name="Salamov A."/>
            <person name="Andreopoulos B."/>
            <person name="Baker S."/>
            <person name="Barry K."/>
            <person name="Bills G."/>
            <person name="Bluhm B."/>
            <person name="Cannon C."/>
            <person name="Castanera R."/>
            <person name="Culley D."/>
            <person name="Daum C."/>
            <person name="Ezra D."/>
            <person name="Gonzalez J."/>
            <person name="Henrissat B."/>
            <person name="Kuo A."/>
            <person name="Liang C."/>
            <person name="Lipzen A."/>
            <person name="Lutzoni F."/>
            <person name="Magnuson J."/>
            <person name="Mondo S."/>
            <person name="Nolan M."/>
            <person name="Ohm R."/>
            <person name="Pangilinan J."/>
            <person name="Park H.-J."/>
            <person name="Ramirez L."/>
            <person name="Alfaro M."/>
            <person name="Sun H."/>
            <person name="Tritt A."/>
            <person name="Yoshinaga Y."/>
            <person name="Zwiers L.-H."/>
            <person name="Turgeon B."/>
            <person name="Goodwin S."/>
            <person name="Spatafora J."/>
            <person name="Crous P."/>
            <person name="Grigoriev I."/>
        </authorList>
    </citation>
    <scope>NUCLEOTIDE SEQUENCE</scope>
    <source>
        <strain evidence="7">CBS 379.55</strain>
    </source>
</reference>
<evidence type="ECO:0000256" key="1">
    <source>
        <dbReference type="ARBA" id="ARBA00004173"/>
    </source>
</evidence>
<name>A0A6A6J4B6_WESOR</name>
<dbReference type="PANTHER" id="PTHR48182:SF2">
    <property type="entry name" value="PROTEIN SERAC1"/>
    <property type="match status" value="1"/>
</dbReference>
<dbReference type="Proteomes" id="UP000800097">
    <property type="component" value="Unassembled WGS sequence"/>
</dbReference>
<dbReference type="SUPFAM" id="SSF53474">
    <property type="entry name" value="alpha/beta-Hydrolases"/>
    <property type="match status" value="1"/>
</dbReference>
<dbReference type="Gene3D" id="3.40.50.1820">
    <property type="entry name" value="alpha/beta hydrolase"/>
    <property type="match status" value="1"/>
</dbReference>
<dbReference type="RefSeq" id="XP_033648771.1">
    <property type="nucleotide sequence ID" value="XM_033796182.1"/>
</dbReference>
<dbReference type="OrthoDB" id="427518at2759"/>
<dbReference type="EMBL" id="ML986561">
    <property type="protein sequence ID" value="KAF2271232.1"/>
    <property type="molecule type" value="Genomic_DNA"/>
</dbReference>
<evidence type="ECO:0000313" key="8">
    <source>
        <dbReference type="Proteomes" id="UP000800097"/>
    </source>
</evidence>
<dbReference type="AlphaFoldDB" id="A0A6A6J4B6"/>
<evidence type="ECO:0008006" key="9">
    <source>
        <dbReference type="Google" id="ProtNLM"/>
    </source>
</evidence>
<evidence type="ECO:0000256" key="3">
    <source>
        <dbReference type="ARBA" id="ARBA00004370"/>
    </source>
</evidence>
<organism evidence="7 8">
    <name type="scientific">Westerdykella ornata</name>
    <dbReference type="NCBI Taxonomy" id="318751"/>
    <lineage>
        <taxon>Eukaryota</taxon>
        <taxon>Fungi</taxon>
        <taxon>Dikarya</taxon>
        <taxon>Ascomycota</taxon>
        <taxon>Pezizomycotina</taxon>
        <taxon>Dothideomycetes</taxon>
        <taxon>Pleosporomycetidae</taxon>
        <taxon>Pleosporales</taxon>
        <taxon>Sporormiaceae</taxon>
        <taxon>Westerdykella</taxon>
    </lineage>
</organism>
<keyword evidence="4" id="KW-0256">Endoplasmic reticulum</keyword>
<sequence>RPVIFVCYSLGGLVYANALSRHHGADLASAGLVEKAIGVVFLRTPFEGSLKAKWAGRALKVLDCVSTTHKEDVNDLEEHLAKLMNINDAF</sequence>
<keyword evidence="8" id="KW-1185">Reference proteome</keyword>
<proteinExistence type="predicted"/>
<keyword evidence="6" id="KW-0472">Membrane</keyword>